<evidence type="ECO:0000256" key="1">
    <source>
        <dbReference type="SAM" id="MobiDB-lite"/>
    </source>
</evidence>
<dbReference type="AlphaFoldDB" id="A0A0E9UVM0"/>
<accession>A0A0E9UVM0</accession>
<sequence length="39" mass="4544">MPAVHKLVPQVSSWWVGQENTHELHKPKRKKLNVKKPTS</sequence>
<evidence type="ECO:0000313" key="2">
    <source>
        <dbReference type="EMBL" id="JAH69857.1"/>
    </source>
</evidence>
<reference evidence="2" key="2">
    <citation type="journal article" date="2015" name="Fish Shellfish Immunol.">
        <title>Early steps in the European eel (Anguilla anguilla)-Vibrio vulnificus interaction in the gills: Role of the RtxA13 toxin.</title>
        <authorList>
            <person name="Callol A."/>
            <person name="Pajuelo D."/>
            <person name="Ebbesson L."/>
            <person name="Teles M."/>
            <person name="MacKenzie S."/>
            <person name="Amaro C."/>
        </authorList>
    </citation>
    <scope>NUCLEOTIDE SEQUENCE</scope>
</reference>
<reference evidence="2" key="1">
    <citation type="submission" date="2014-11" db="EMBL/GenBank/DDBJ databases">
        <authorList>
            <person name="Amaro Gonzalez C."/>
        </authorList>
    </citation>
    <scope>NUCLEOTIDE SEQUENCE</scope>
</reference>
<protein>
    <submittedName>
        <fullName evidence="2">Uncharacterized protein</fullName>
    </submittedName>
</protein>
<proteinExistence type="predicted"/>
<dbReference type="EMBL" id="GBXM01038720">
    <property type="protein sequence ID" value="JAH69857.1"/>
    <property type="molecule type" value="Transcribed_RNA"/>
</dbReference>
<feature type="compositionally biased region" description="Basic residues" evidence="1">
    <location>
        <begin position="25"/>
        <end position="39"/>
    </location>
</feature>
<feature type="region of interest" description="Disordered" evidence="1">
    <location>
        <begin position="20"/>
        <end position="39"/>
    </location>
</feature>
<organism evidence="2">
    <name type="scientific">Anguilla anguilla</name>
    <name type="common">European freshwater eel</name>
    <name type="synonym">Muraena anguilla</name>
    <dbReference type="NCBI Taxonomy" id="7936"/>
    <lineage>
        <taxon>Eukaryota</taxon>
        <taxon>Metazoa</taxon>
        <taxon>Chordata</taxon>
        <taxon>Craniata</taxon>
        <taxon>Vertebrata</taxon>
        <taxon>Euteleostomi</taxon>
        <taxon>Actinopterygii</taxon>
        <taxon>Neopterygii</taxon>
        <taxon>Teleostei</taxon>
        <taxon>Anguilliformes</taxon>
        <taxon>Anguillidae</taxon>
        <taxon>Anguilla</taxon>
    </lineage>
</organism>
<name>A0A0E9UVM0_ANGAN</name>